<dbReference type="InterPro" id="IPR032675">
    <property type="entry name" value="LRR_dom_sf"/>
</dbReference>
<reference evidence="4 5" key="1">
    <citation type="submission" date="2016-11" db="EMBL/GenBank/DDBJ databases">
        <authorList>
            <person name="Jaros S."/>
            <person name="Januszkiewicz K."/>
            <person name="Wedrychowicz H."/>
        </authorList>
    </citation>
    <scope>NUCLEOTIDE SEQUENCE [LARGE SCALE GENOMIC DNA]</scope>
    <source>
        <strain evidence="4 5">DSM 25660</strain>
    </source>
</reference>
<dbReference type="NCBIfam" id="TIGR04183">
    <property type="entry name" value="Por_Secre_tail"/>
    <property type="match status" value="1"/>
</dbReference>
<evidence type="ECO:0000256" key="1">
    <source>
        <dbReference type="ARBA" id="ARBA00022729"/>
    </source>
</evidence>
<dbReference type="OrthoDB" id="8901262at2"/>
<accession>A0A1M4XKI6</accession>
<evidence type="ECO:0000313" key="4">
    <source>
        <dbReference type="EMBL" id="SHE94025.1"/>
    </source>
</evidence>
<dbReference type="SUPFAM" id="SSF52058">
    <property type="entry name" value="L domain-like"/>
    <property type="match status" value="1"/>
</dbReference>
<name>A0A1M4XKI6_9FLAO</name>
<feature type="domain" description="Secretion system C-terminal sorting" evidence="3">
    <location>
        <begin position="415"/>
        <end position="484"/>
    </location>
</feature>
<dbReference type="Pfam" id="PF18962">
    <property type="entry name" value="Por_Secre_tail"/>
    <property type="match status" value="1"/>
</dbReference>
<keyword evidence="5" id="KW-1185">Reference proteome</keyword>
<dbReference type="EMBL" id="FQVQ01000002">
    <property type="protein sequence ID" value="SHE94025.1"/>
    <property type="molecule type" value="Genomic_DNA"/>
</dbReference>
<dbReference type="STRING" id="1124188.SAMN05444377_10287"/>
<dbReference type="AlphaFoldDB" id="A0A1M4XKI6"/>
<feature type="signal peptide" evidence="2">
    <location>
        <begin position="1"/>
        <end position="31"/>
    </location>
</feature>
<evidence type="ECO:0000256" key="2">
    <source>
        <dbReference type="SAM" id="SignalP"/>
    </source>
</evidence>
<dbReference type="Gene3D" id="3.80.10.10">
    <property type="entry name" value="Ribonuclease Inhibitor"/>
    <property type="match status" value="1"/>
</dbReference>
<evidence type="ECO:0000313" key="5">
    <source>
        <dbReference type="Proteomes" id="UP000184147"/>
    </source>
</evidence>
<organism evidence="4 5">
    <name type="scientific">Flavobacterium fontis</name>
    <dbReference type="NCBI Taxonomy" id="1124188"/>
    <lineage>
        <taxon>Bacteria</taxon>
        <taxon>Pseudomonadati</taxon>
        <taxon>Bacteroidota</taxon>
        <taxon>Flavobacteriia</taxon>
        <taxon>Flavobacteriales</taxon>
        <taxon>Flavobacteriaceae</taxon>
        <taxon>Flavobacterium</taxon>
    </lineage>
</organism>
<protein>
    <submittedName>
        <fullName evidence="4">Por secretion system C-terminal sorting domain-containing protein</fullName>
    </submittedName>
</protein>
<keyword evidence="1 2" id="KW-0732">Signal</keyword>
<sequence length="490" mass="53075">MRLNFIIMQCSLRQRFWLALLLMTVCTSTKAQNREDKSPQETSETFFLVPDGTSTNPITFTTAGQLTSPAGIVYNVLNNDRRITNGPFCNSNTPPTVPLAMSSITLTSTSSSPFFSIDSSNGNLLPSVGFNGIPLGNYTLTYTVCDLTFPSICRTTQVNIRVVAPSPRLSQPEATKTVPQVASTATPSCDCSPIICFNDLNLKNRLLTDPSTCVDQGLINSFPVDANGDGEISMAEAALVGGINIGHLSGPKFTDLTGLNCFQNLKLLVATDHLITTFNLPQSLEVILLFGNPLNSFNTQNYTQLRRLALSNTPVSSLNLENCPLLEALFLGNNPNLTYLNLKNGSSLLYSDIGMTSFCWNNFPNLNTICVDDFELPALQNYLFGCNVPTSAIAFPANCGLDTSAFESSSLLRVSPNPSSGIFYLHTSLALNTRMIHVYNSLGQKVYQTSLPPLAVGESIPIDLSAQPTGIFYITLDTETASYALKVSKQ</sequence>
<dbReference type="InterPro" id="IPR026444">
    <property type="entry name" value="Secre_tail"/>
</dbReference>
<gene>
    <name evidence="4" type="ORF">SAMN05444377_10287</name>
</gene>
<proteinExistence type="predicted"/>
<evidence type="ECO:0000259" key="3">
    <source>
        <dbReference type="Pfam" id="PF18962"/>
    </source>
</evidence>
<feature type="chain" id="PRO_5012657466" evidence="2">
    <location>
        <begin position="32"/>
        <end position="490"/>
    </location>
</feature>
<dbReference type="RefSeq" id="WP_073361374.1">
    <property type="nucleotide sequence ID" value="NZ_FQVQ01000002.1"/>
</dbReference>
<dbReference type="Proteomes" id="UP000184147">
    <property type="component" value="Unassembled WGS sequence"/>
</dbReference>